<keyword evidence="3" id="KW-1185">Reference proteome</keyword>
<evidence type="ECO:0000313" key="3">
    <source>
        <dbReference type="Proteomes" id="UP000334990"/>
    </source>
</evidence>
<feature type="region of interest" description="Disordered" evidence="1">
    <location>
        <begin position="37"/>
        <end position="71"/>
    </location>
</feature>
<gene>
    <name evidence="2" type="ORF">Acor_14620</name>
</gene>
<dbReference type="EMBL" id="BLAD01000040">
    <property type="protein sequence ID" value="GER99398.1"/>
    <property type="molecule type" value="Genomic_DNA"/>
</dbReference>
<reference evidence="2 3" key="1">
    <citation type="submission" date="2019-10" db="EMBL/GenBank/DDBJ databases">
        <title>Whole genome shotgun sequence of Acrocarpospora corrugata NBRC 13972.</title>
        <authorList>
            <person name="Ichikawa N."/>
            <person name="Kimura A."/>
            <person name="Kitahashi Y."/>
            <person name="Komaki H."/>
            <person name="Oguchi A."/>
        </authorList>
    </citation>
    <scope>NUCLEOTIDE SEQUENCE [LARGE SCALE GENOMIC DNA]</scope>
    <source>
        <strain evidence="2 3">NBRC 13972</strain>
    </source>
</reference>
<evidence type="ECO:0000256" key="1">
    <source>
        <dbReference type="SAM" id="MobiDB-lite"/>
    </source>
</evidence>
<name>A0A5M3VT53_9ACTN</name>
<evidence type="ECO:0000313" key="2">
    <source>
        <dbReference type="EMBL" id="GER99398.1"/>
    </source>
</evidence>
<comment type="caution">
    <text evidence="2">The sequence shown here is derived from an EMBL/GenBank/DDBJ whole genome shotgun (WGS) entry which is preliminary data.</text>
</comment>
<dbReference type="Proteomes" id="UP000334990">
    <property type="component" value="Unassembled WGS sequence"/>
</dbReference>
<protein>
    <submittedName>
        <fullName evidence="2">Uncharacterized protein</fullName>
    </submittedName>
</protein>
<accession>A0A5M3VT53</accession>
<proteinExistence type="predicted"/>
<organism evidence="2 3">
    <name type="scientific">Acrocarpospora corrugata</name>
    <dbReference type="NCBI Taxonomy" id="35763"/>
    <lineage>
        <taxon>Bacteria</taxon>
        <taxon>Bacillati</taxon>
        <taxon>Actinomycetota</taxon>
        <taxon>Actinomycetes</taxon>
        <taxon>Streptosporangiales</taxon>
        <taxon>Streptosporangiaceae</taxon>
        <taxon>Acrocarpospora</taxon>
    </lineage>
</organism>
<sequence>MSEESGPLAYQAITSPEYAKRTADQFTVETYGADLVVHGPAPAAPPTSRSRSPPRSSKAPGPRRPPIAASR</sequence>
<dbReference type="AlphaFoldDB" id="A0A5M3VT53"/>
<feature type="compositionally biased region" description="Low complexity" evidence="1">
    <location>
        <begin position="46"/>
        <end position="60"/>
    </location>
</feature>
<dbReference type="RefSeq" id="WP_155335809.1">
    <property type="nucleotide sequence ID" value="NZ_BAAABN010000042.1"/>
</dbReference>